<proteinExistence type="predicted"/>
<dbReference type="EMBL" id="MHTG01000021">
    <property type="protein sequence ID" value="OHA57103.1"/>
    <property type="molecule type" value="Genomic_DNA"/>
</dbReference>
<name>A0A1G2Q9H1_9BACT</name>
<dbReference type="Gene3D" id="1.10.10.10">
    <property type="entry name" value="Winged helix-like DNA-binding domain superfamily/Winged helix DNA-binding domain"/>
    <property type="match status" value="2"/>
</dbReference>
<evidence type="ECO:0000313" key="6">
    <source>
        <dbReference type="Proteomes" id="UP000176494"/>
    </source>
</evidence>
<evidence type="ECO:0000256" key="2">
    <source>
        <dbReference type="ARBA" id="ARBA00022618"/>
    </source>
</evidence>
<organism evidence="5 6">
    <name type="scientific">Candidatus Vogelbacteria bacterium GWA1_51_14</name>
    <dbReference type="NCBI Taxonomy" id="1802435"/>
    <lineage>
        <taxon>Bacteria</taxon>
        <taxon>Candidatus Vogeliibacteriota</taxon>
    </lineage>
</organism>
<dbReference type="InterPro" id="IPR036388">
    <property type="entry name" value="WH-like_DNA-bd_sf"/>
</dbReference>
<dbReference type="AlphaFoldDB" id="A0A1G2Q9H1"/>
<evidence type="ECO:0008006" key="7">
    <source>
        <dbReference type="Google" id="ProtNLM"/>
    </source>
</evidence>
<keyword evidence="1" id="KW-0963">Cytoplasm</keyword>
<gene>
    <name evidence="5" type="ORF">A2114_00760</name>
</gene>
<comment type="caution">
    <text evidence="5">The sequence shown here is derived from an EMBL/GenBank/DDBJ whole genome shotgun (WGS) entry which is preliminary data.</text>
</comment>
<dbReference type="GO" id="GO:0051304">
    <property type="term" value="P:chromosome separation"/>
    <property type="evidence" value="ECO:0007669"/>
    <property type="project" value="InterPro"/>
</dbReference>
<evidence type="ECO:0000256" key="1">
    <source>
        <dbReference type="ARBA" id="ARBA00022490"/>
    </source>
</evidence>
<dbReference type="Pfam" id="PF04079">
    <property type="entry name" value="SMC_ScpB"/>
    <property type="match status" value="1"/>
</dbReference>
<dbReference type="PANTHER" id="PTHR34298">
    <property type="entry name" value="SEGREGATION AND CONDENSATION PROTEIN B"/>
    <property type="match status" value="1"/>
</dbReference>
<keyword evidence="3" id="KW-0159">Chromosome partition</keyword>
<evidence type="ECO:0000256" key="4">
    <source>
        <dbReference type="ARBA" id="ARBA00023306"/>
    </source>
</evidence>
<dbReference type="GO" id="GO:0051301">
    <property type="term" value="P:cell division"/>
    <property type="evidence" value="ECO:0007669"/>
    <property type="project" value="UniProtKB-KW"/>
</dbReference>
<protein>
    <recommendedName>
        <fullName evidence="7">SMC-Scp complex subunit ScpB</fullName>
    </recommendedName>
</protein>
<dbReference type="InterPro" id="IPR036390">
    <property type="entry name" value="WH_DNA-bd_sf"/>
</dbReference>
<evidence type="ECO:0000313" key="5">
    <source>
        <dbReference type="EMBL" id="OHA57103.1"/>
    </source>
</evidence>
<dbReference type="STRING" id="1802435.A2114_00760"/>
<dbReference type="InterPro" id="IPR005234">
    <property type="entry name" value="ScpB_csome_segregation"/>
</dbReference>
<accession>A0A1G2Q9H1</accession>
<dbReference type="SUPFAM" id="SSF46785">
    <property type="entry name" value="Winged helix' DNA-binding domain"/>
    <property type="match status" value="2"/>
</dbReference>
<evidence type="ECO:0000256" key="3">
    <source>
        <dbReference type="ARBA" id="ARBA00022829"/>
    </source>
</evidence>
<reference evidence="5 6" key="1">
    <citation type="journal article" date="2016" name="Nat. Commun.">
        <title>Thousands of microbial genomes shed light on interconnected biogeochemical processes in an aquifer system.</title>
        <authorList>
            <person name="Anantharaman K."/>
            <person name="Brown C.T."/>
            <person name="Hug L.A."/>
            <person name="Sharon I."/>
            <person name="Castelle C.J."/>
            <person name="Probst A.J."/>
            <person name="Thomas B.C."/>
            <person name="Singh A."/>
            <person name="Wilkins M.J."/>
            <person name="Karaoz U."/>
            <person name="Brodie E.L."/>
            <person name="Williams K.H."/>
            <person name="Hubbard S.S."/>
            <person name="Banfield J.F."/>
        </authorList>
    </citation>
    <scope>NUCLEOTIDE SEQUENCE [LARGE SCALE GENOMIC DNA]</scope>
</reference>
<sequence>MSPDAKLEALLFAEAEPVTITKIAAWLNLSESEVEAAARELEKNLAGRGLTLLRSGNELALGTASSAGEFLKEIAKSRLTAELGKAGLETVAIIAYRGPISRPEIDWIRGVNSSFILRQLLIRGLVKRELKTGDSRTYVYEPTIDLLAHLGVGRLEDLPEYQAINANNEA</sequence>
<keyword evidence="2" id="KW-0132">Cell division</keyword>
<keyword evidence="4" id="KW-0131">Cell cycle</keyword>
<dbReference type="PANTHER" id="PTHR34298:SF2">
    <property type="entry name" value="SEGREGATION AND CONDENSATION PROTEIN B"/>
    <property type="match status" value="1"/>
</dbReference>
<dbReference type="Proteomes" id="UP000176494">
    <property type="component" value="Unassembled WGS sequence"/>
</dbReference>